<dbReference type="EMBL" id="JAGGKX010000009">
    <property type="protein sequence ID" value="MBP1969958.1"/>
    <property type="molecule type" value="Genomic_DNA"/>
</dbReference>
<dbReference type="CDD" id="cd06848">
    <property type="entry name" value="GCS_H"/>
    <property type="match status" value="1"/>
</dbReference>
<evidence type="ECO:0000313" key="3">
    <source>
        <dbReference type="EMBL" id="MBP1969958.1"/>
    </source>
</evidence>
<dbReference type="InterPro" id="IPR000089">
    <property type="entry name" value="Biotin_lipoyl"/>
</dbReference>
<dbReference type="Pfam" id="PF01597">
    <property type="entry name" value="GCV_H"/>
    <property type="match status" value="1"/>
</dbReference>
<dbReference type="InterPro" id="IPR011053">
    <property type="entry name" value="Single_hybrid_motif"/>
</dbReference>
<dbReference type="SUPFAM" id="SSF51230">
    <property type="entry name" value="Single hybrid motif"/>
    <property type="match status" value="1"/>
</dbReference>
<organism evidence="3 4">
    <name type="scientific">Virgibacillus natechei</name>
    <dbReference type="NCBI Taxonomy" id="1216297"/>
    <lineage>
        <taxon>Bacteria</taxon>
        <taxon>Bacillati</taxon>
        <taxon>Bacillota</taxon>
        <taxon>Bacilli</taxon>
        <taxon>Bacillales</taxon>
        <taxon>Bacillaceae</taxon>
        <taxon>Virgibacillus</taxon>
    </lineage>
</organism>
<dbReference type="PANTHER" id="PTHR11715:SF3">
    <property type="entry name" value="GLYCINE CLEAVAGE SYSTEM H PROTEIN-RELATED"/>
    <property type="match status" value="1"/>
</dbReference>
<reference evidence="3 4" key="1">
    <citation type="submission" date="2021-03" db="EMBL/GenBank/DDBJ databases">
        <title>Genomic Encyclopedia of Type Strains, Phase IV (KMG-IV): sequencing the most valuable type-strain genomes for metagenomic binning, comparative biology and taxonomic classification.</title>
        <authorList>
            <person name="Goeker M."/>
        </authorList>
    </citation>
    <scope>NUCLEOTIDE SEQUENCE [LARGE SCALE GENOMIC DNA]</scope>
    <source>
        <strain evidence="3 4">DSM 25609</strain>
    </source>
</reference>
<keyword evidence="4" id="KW-1185">Reference proteome</keyword>
<dbReference type="Gene3D" id="2.40.50.100">
    <property type="match status" value="1"/>
</dbReference>
<dbReference type="Proteomes" id="UP001519345">
    <property type="component" value="Unassembled WGS sequence"/>
</dbReference>
<sequence length="120" mass="13351">MKKRGEYLFIEKNGDDYTLSMTPELQDDIGTVGFVEYIVADTVTLEAGDTILNLEASKTVLELASPLAGKIVKRNEALISEPALLNSAKAEDNWMITLTDVDEEAFNQLEGVTRYFSEQE</sequence>
<name>A0ABS4IG77_9BACI</name>
<feature type="domain" description="Lipoyl-binding" evidence="2">
    <location>
        <begin position="16"/>
        <end position="99"/>
    </location>
</feature>
<dbReference type="PANTHER" id="PTHR11715">
    <property type="entry name" value="GLYCINE CLEAVAGE SYSTEM H PROTEIN"/>
    <property type="match status" value="1"/>
</dbReference>
<dbReference type="PROSITE" id="PS50968">
    <property type="entry name" value="BIOTINYL_LIPOYL"/>
    <property type="match status" value="1"/>
</dbReference>
<accession>A0ABS4IG77</accession>
<dbReference type="InterPro" id="IPR002930">
    <property type="entry name" value="GCV_H"/>
</dbReference>
<proteinExistence type="predicted"/>
<dbReference type="InterPro" id="IPR033753">
    <property type="entry name" value="GCV_H/Fam206"/>
</dbReference>
<evidence type="ECO:0000256" key="1">
    <source>
        <dbReference type="ARBA" id="ARBA00022823"/>
    </source>
</evidence>
<evidence type="ECO:0000259" key="2">
    <source>
        <dbReference type="PROSITE" id="PS50968"/>
    </source>
</evidence>
<comment type="caution">
    <text evidence="3">The sequence shown here is derived from an EMBL/GenBank/DDBJ whole genome shotgun (WGS) entry which is preliminary data.</text>
</comment>
<keyword evidence="1" id="KW-0450">Lipoyl</keyword>
<gene>
    <name evidence="3" type="ORF">J2Z83_002066</name>
</gene>
<evidence type="ECO:0000313" key="4">
    <source>
        <dbReference type="Proteomes" id="UP001519345"/>
    </source>
</evidence>
<protein>
    <submittedName>
        <fullName evidence="3">Glycine cleavage system H lipoate-binding protein</fullName>
    </submittedName>
</protein>
<dbReference type="RefSeq" id="WP_209463119.1">
    <property type="nucleotide sequence ID" value="NZ_CP110224.1"/>
</dbReference>